<organism evidence="5 6">
    <name type="scientific">Rhipicephalus microplus</name>
    <name type="common">Cattle tick</name>
    <name type="synonym">Boophilus microplus</name>
    <dbReference type="NCBI Taxonomy" id="6941"/>
    <lineage>
        <taxon>Eukaryota</taxon>
        <taxon>Metazoa</taxon>
        <taxon>Ecdysozoa</taxon>
        <taxon>Arthropoda</taxon>
        <taxon>Chelicerata</taxon>
        <taxon>Arachnida</taxon>
        <taxon>Acari</taxon>
        <taxon>Parasitiformes</taxon>
        <taxon>Ixodida</taxon>
        <taxon>Ixodoidea</taxon>
        <taxon>Ixodidae</taxon>
        <taxon>Rhipicephalinae</taxon>
        <taxon>Rhipicephalus</taxon>
        <taxon>Boophilus</taxon>
    </lineage>
</organism>
<dbReference type="PANTHER" id="PTHR23121:SF10">
    <property type="entry name" value="MAJOR FACILITATOR SUPERFAMILY DOMAIN-CONTAINING PROTEIN 4A"/>
    <property type="match status" value="1"/>
</dbReference>
<evidence type="ECO:0000256" key="3">
    <source>
        <dbReference type="ARBA" id="ARBA00023136"/>
    </source>
</evidence>
<dbReference type="Proteomes" id="UP000821866">
    <property type="component" value="Chromosome 10"/>
</dbReference>
<protein>
    <submittedName>
        <fullName evidence="5">Uncharacterized protein</fullName>
    </submittedName>
</protein>
<keyword evidence="3 4" id="KW-0472">Membrane</keyword>
<keyword evidence="6" id="KW-1185">Reference proteome</keyword>
<reference evidence="5" key="2">
    <citation type="submission" date="2021-09" db="EMBL/GenBank/DDBJ databases">
        <authorList>
            <person name="Jia N."/>
            <person name="Wang J."/>
            <person name="Shi W."/>
            <person name="Du L."/>
            <person name="Sun Y."/>
            <person name="Zhan W."/>
            <person name="Jiang J."/>
            <person name="Wang Q."/>
            <person name="Zhang B."/>
            <person name="Ji P."/>
            <person name="Sakyi L.B."/>
            <person name="Cui X."/>
            <person name="Yuan T."/>
            <person name="Jiang B."/>
            <person name="Yang W."/>
            <person name="Lam T.T.-Y."/>
            <person name="Chang Q."/>
            <person name="Ding S."/>
            <person name="Wang X."/>
            <person name="Zhu J."/>
            <person name="Ruan X."/>
            <person name="Zhao L."/>
            <person name="Wei J."/>
            <person name="Que T."/>
            <person name="Du C."/>
            <person name="Cheng J."/>
            <person name="Dai P."/>
            <person name="Han X."/>
            <person name="Huang E."/>
            <person name="Gao Y."/>
            <person name="Liu J."/>
            <person name="Shao H."/>
            <person name="Ye R."/>
            <person name="Li L."/>
            <person name="Wei W."/>
            <person name="Wang X."/>
            <person name="Wang C."/>
            <person name="Huo Q."/>
            <person name="Li W."/>
            <person name="Guo W."/>
            <person name="Chen H."/>
            <person name="Chen S."/>
            <person name="Zhou L."/>
            <person name="Zhou L."/>
            <person name="Ni X."/>
            <person name="Tian J."/>
            <person name="Zhou Y."/>
            <person name="Sheng Y."/>
            <person name="Liu T."/>
            <person name="Pan Y."/>
            <person name="Xia L."/>
            <person name="Li J."/>
            <person name="Zhao F."/>
            <person name="Cao W."/>
        </authorList>
    </citation>
    <scope>NUCLEOTIDE SEQUENCE</scope>
    <source>
        <strain evidence="5">Rmic-2018</strain>
        <tissue evidence="5">Larvae</tissue>
    </source>
</reference>
<keyword evidence="2 4" id="KW-1133">Transmembrane helix</keyword>
<accession>A0A9J6ETX2</accession>
<evidence type="ECO:0000256" key="1">
    <source>
        <dbReference type="ARBA" id="ARBA00022692"/>
    </source>
</evidence>
<proteinExistence type="predicted"/>
<name>A0A9J6ETX2_RHIMP</name>
<comment type="caution">
    <text evidence="5">The sequence shown here is derived from an EMBL/GenBank/DDBJ whole genome shotgun (WGS) entry which is preliminary data.</text>
</comment>
<evidence type="ECO:0000256" key="2">
    <source>
        <dbReference type="ARBA" id="ARBA00022989"/>
    </source>
</evidence>
<sequence length="108" mass="11980">MNAGANVWNIRMWPDNSSPALQAFHLAFGICGLVPPFIARPFLSPVPRGNSSGMPNHTFGRAERFCLTTNHNTRELSEELLELQRDDGLGKSNVHYAFAIVSAFNVYC</sequence>
<evidence type="ECO:0000313" key="6">
    <source>
        <dbReference type="Proteomes" id="UP000821866"/>
    </source>
</evidence>
<feature type="transmembrane region" description="Helical" evidence="4">
    <location>
        <begin position="20"/>
        <end position="39"/>
    </location>
</feature>
<evidence type="ECO:0000256" key="4">
    <source>
        <dbReference type="SAM" id="Phobius"/>
    </source>
</evidence>
<gene>
    <name evidence="5" type="ORF">HPB51_017274</name>
</gene>
<dbReference type="PANTHER" id="PTHR23121">
    <property type="entry name" value="SODIUM-DEPENDENT GLUCOSE TRANSPORTER 1"/>
    <property type="match status" value="1"/>
</dbReference>
<reference evidence="5" key="1">
    <citation type="journal article" date="2020" name="Cell">
        <title>Large-Scale Comparative Analyses of Tick Genomes Elucidate Their Genetic Diversity and Vector Capacities.</title>
        <authorList>
            <consortium name="Tick Genome and Microbiome Consortium (TIGMIC)"/>
            <person name="Jia N."/>
            <person name="Wang J."/>
            <person name="Shi W."/>
            <person name="Du L."/>
            <person name="Sun Y."/>
            <person name="Zhan W."/>
            <person name="Jiang J.F."/>
            <person name="Wang Q."/>
            <person name="Zhang B."/>
            <person name="Ji P."/>
            <person name="Bell-Sakyi L."/>
            <person name="Cui X.M."/>
            <person name="Yuan T.T."/>
            <person name="Jiang B.G."/>
            <person name="Yang W.F."/>
            <person name="Lam T.T."/>
            <person name="Chang Q.C."/>
            <person name="Ding S.J."/>
            <person name="Wang X.J."/>
            <person name="Zhu J.G."/>
            <person name="Ruan X.D."/>
            <person name="Zhao L."/>
            <person name="Wei J.T."/>
            <person name="Ye R.Z."/>
            <person name="Que T.C."/>
            <person name="Du C.H."/>
            <person name="Zhou Y.H."/>
            <person name="Cheng J.X."/>
            <person name="Dai P.F."/>
            <person name="Guo W.B."/>
            <person name="Han X.H."/>
            <person name="Huang E.J."/>
            <person name="Li L.F."/>
            <person name="Wei W."/>
            <person name="Gao Y.C."/>
            <person name="Liu J.Z."/>
            <person name="Shao H.Z."/>
            <person name="Wang X."/>
            <person name="Wang C.C."/>
            <person name="Yang T.C."/>
            <person name="Huo Q.B."/>
            <person name="Li W."/>
            <person name="Chen H.Y."/>
            <person name="Chen S.E."/>
            <person name="Zhou L.G."/>
            <person name="Ni X.B."/>
            <person name="Tian J.H."/>
            <person name="Sheng Y."/>
            <person name="Liu T."/>
            <person name="Pan Y.S."/>
            <person name="Xia L.Y."/>
            <person name="Li J."/>
            <person name="Zhao F."/>
            <person name="Cao W.C."/>
        </authorList>
    </citation>
    <scope>NUCLEOTIDE SEQUENCE</scope>
    <source>
        <strain evidence="5">Rmic-2018</strain>
    </source>
</reference>
<dbReference type="EMBL" id="JABSTU010000002">
    <property type="protein sequence ID" value="KAH8037774.1"/>
    <property type="molecule type" value="Genomic_DNA"/>
</dbReference>
<dbReference type="AlphaFoldDB" id="A0A9J6ETX2"/>
<evidence type="ECO:0000313" key="5">
    <source>
        <dbReference type="EMBL" id="KAH8037774.1"/>
    </source>
</evidence>
<keyword evidence="1 4" id="KW-0812">Transmembrane</keyword>